<proteinExistence type="predicted"/>
<feature type="compositionally biased region" description="Polar residues" evidence="5">
    <location>
        <begin position="55"/>
        <end position="71"/>
    </location>
</feature>
<dbReference type="InterPro" id="IPR000719">
    <property type="entry name" value="Prot_kinase_dom"/>
</dbReference>
<dbReference type="InterPro" id="IPR051681">
    <property type="entry name" value="Ser/Thr_Kinases-Pseudokinases"/>
</dbReference>
<dbReference type="SMART" id="SM00220">
    <property type="entry name" value="S_TKc"/>
    <property type="match status" value="1"/>
</dbReference>
<keyword evidence="7" id="KW-0675">Receptor</keyword>
<keyword evidence="4" id="KW-0067">ATP-binding</keyword>
<evidence type="ECO:0000256" key="5">
    <source>
        <dbReference type="SAM" id="MobiDB-lite"/>
    </source>
</evidence>
<reference evidence="7" key="1">
    <citation type="submission" date="2020-06" db="EMBL/GenBank/DDBJ databases">
        <authorList>
            <consortium name="Plant Systems Biology data submission"/>
        </authorList>
    </citation>
    <scope>NUCLEOTIDE SEQUENCE</scope>
    <source>
        <strain evidence="7">D6</strain>
    </source>
</reference>
<dbReference type="SUPFAM" id="SSF56112">
    <property type="entry name" value="Protein kinase-like (PK-like)"/>
    <property type="match status" value="1"/>
</dbReference>
<dbReference type="EMBL" id="CAICTM010000118">
    <property type="protein sequence ID" value="CAB9501817.1"/>
    <property type="molecule type" value="Genomic_DNA"/>
</dbReference>
<feature type="region of interest" description="Disordered" evidence="5">
    <location>
        <begin position="26"/>
        <end position="74"/>
    </location>
</feature>
<dbReference type="AlphaFoldDB" id="A0A9N8DFI3"/>
<dbReference type="InterPro" id="IPR011009">
    <property type="entry name" value="Kinase-like_dom_sf"/>
</dbReference>
<accession>A0A9N8DFI3</accession>
<sequence length="456" mass="52450">MSYRHHCHTISYETSYEHPAQVEIHHYQPSPPRSSHHGAGPRRSSISFDKDNTRTEGLNTHTEGLSYSDDQPSQEDDLYLSDAVAQRLVMRTELKVSQNMAKSRFVRDHCRLYKLPRFTQDDLEIGCMIAKGGFSNVHAIAAFHNNSDAAFRRPSQPSSFYVVKHLNPKLALSNSKKLLSGARDLFWEAHLLSSFNHKHILKLRGWSAEGVAGFMSTGRADGFYLVFDRLEGTLFQRLSQWRRRAREDELLHQIHKRKKYPDTMKLFIQRIKIARDIADAFCYLHDTCNVFHLDLKPGNVGFSADGCLKLFDFGLAVEVQPETNDPDETFDLNGKKGTSRYMSPEMIKRERYNAKSDVYSFAILLWEMLSLSKPYGGMDGNDVKENVAHKGLRPKIPKEWPTQIRVLLKYGWAKRPDERPTMSQIQDTLEKMLVALASESSRHSSSDRKFFKYASR</sequence>
<evidence type="ECO:0000313" key="8">
    <source>
        <dbReference type="Proteomes" id="UP001153069"/>
    </source>
</evidence>
<keyword evidence="1" id="KW-0808">Transferase</keyword>
<keyword evidence="8" id="KW-1185">Reference proteome</keyword>
<feature type="domain" description="Protein kinase" evidence="6">
    <location>
        <begin position="123"/>
        <end position="433"/>
    </location>
</feature>
<dbReference type="Proteomes" id="UP001153069">
    <property type="component" value="Unassembled WGS sequence"/>
</dbReference>
<comment type="caution">
    <text evidence="7">The sequence shown here is derived from an EMBL/GenBank/DDBJ whole genome shotgun (WGS) entry which is preliminary data.</text>
</comment>
<evidence type="ECO:0000259" key="6">
    <source>
        <dbReference type="PROSITE" id="PS50011"/>
    </source>
</evidence>
<keyword evidence="3" id="KW-0418">Kinase</keyword>
<evidence type="ECO:0000313" key="7">
    <source>
        <dbReference type="EMBL" id="CAB9501817.1"/>
    </source>
</evidence>
<protein>
    <submittedName>
        <fullName evidence="7">Ephrin type-B receptor 3</fullName>
    </submittedName>
</protein>
<dbReference type="GO" id="GO:0005524">
    <property type="term" value="F:ATP binding"/>
    <property type="evidence" value="ECO:0007669"/>
    <property type="project" value="UniProtKB-KW"/>
</dbReference>
<dbReference type="Gene3D" id="3.30.200.20">
    <property type="entry name" value="Phosphorylase Kinase, domain 1"/>
    <property type="match status" value="1"/>
</dbReference>
<evidence type="ECO:0000256" key="3">
    <source>
        <dbReference type="ARBA" id="ARBA00022777"/>
    </source>
</evidence>
<dbReference type="Pfam" id="PF07714">
    <property type="entry name" value="PK_Tyr_Ser-Thr"/>
    <property type="match status" value="1"/>
</dbReference>
<name>A0A9N8DFI3_9STRA</name>
<gene>
    <name evidence="7" type="ORF">SEMRO_119_G058090.1</name>
</gene>
<dbReference type="PANTHER" id="PTHR44329">
    <property type="entry name" value="SERINE/THREONINE-PROTEIN KINASE TNNI3K-RELATED"/>
    <property type="match status" value="1"/>
</dbReference>
<dbReference type="GO" id="GO:0004674">
    <property type="term" value="F:protein serine/threonine kinase activity"/>
    <property type="evidence" value="ECO:0007669"/>
    <property type="project" value="TreeGrafter"/>
</dbReference>
<dbReference type="OrthoDB" id="184922at2759"/>
<dbReference type="Gene3D" id="1.10.510.10">
    <property type="entry name" value="Transferase(Phosphotransferase) domain 1"/>
    <property type="match status" value="1"/>
</dbReference>
<dbReference type="InterPro" id="IPR001245">
    <property type="entry name" value="Ser-Thr/Tyr_kinase_cat_dom"/>
</dbReference>
<keyword evidence="2" id="KW-0547">Nucleotide-binding</keyword>
<organism evidence="7 8">
    <name type="scientific">Seminavis robusta</name>
    <dbReference type="NCBI Taxonomy" id="568900"/>
    <lineage>
        <taxon>Eukaryota</taxon>
        <taxon>Sar</taxon>
        <taxon>Stramenopiles</taxon>
        <taxon>Ochrophyta</taxon>
        <taxon>Bacillariophyta</taxon>
        <taxon>Bacillariophyceae</taxon>
        <taxon>Bacillariophycidae</taxon>
        <taxon>Naviculales</taxon>
        <taxon>Naviculaceae</taxon>
        <taxon>Seminavis</taxon>
    </lineage>
</organism>
<evidence type="ECO:0000256" key="2">
    <source>
        <dbReference type="ARBA" id="ARBA00022741"/>
    </source>
</evidence>
<evidence type="ECO:0000256" key="1">
    <source>
        <dbReference type="ARBA" id="ARBA00022679"/>
    </source>
</evidence>
<dbReference type="PANTHER" id="PTHR44329:SF288">
    <property type="entry name" value="MITOGEN-ACTIVATED PROTEIN KINASE KINASE KINASE 20"/>
    <property type="match status" value="1"/>
</dbReference>
<evidence type="ECO:0000256" key="4">
    <source>
        <dbReference type="ARBA" id="ARBA00022840"/>
    </source>
</evidence>
<dbReference type="PROSITE" id="PS50011">
    <property type="entry name" value="PROTEIN_KINASE_DOM"/>
    <property type="match status" value="1"/>
</dbReference>